<dbReference type="GO" id="GO:0004843">
    <property type="term" value="F:cysteine-type deubiquitinase activity"/>
    <property type="evidence" value="ECO:0007669"/>
    <property type="project" value="InterPro"/>
</dbReference>
<dbReference type="STRING" id="1658172.A0A1B7NW32"/>
<dbReference type="OrthoDB" id="289038at2759"/>
<reference evidence="3 4" key="1">
    <citation type="submission" date="2015-07" db="EMBL/GenBank/DDBJ databases">
        <title>Emmonsia species relationships and genome sequence.</title>
        <authorList>
            <person name="Cuomo C.A."/>
            <person name="Schwartz I.S."/>
            <person name="Kenyon C."/>
            <person name="de Hoog G.S."/>
            <person name="Govender N.P."/>
            <person name="Botha A."/>
            <person name="Moreno L."/>
            <person name="de Vries M."/>
            <person name="Munoz J.F."/>
            <person name="Stielow J.B."/>
        </authorList>
    </citation>
    <scope>NUCLEOTIDE SEQUENCE [LARGE SCALE GENOMIC DNA]</scope>
    <source>
        <strain evidence="3 4">CBS 136260</strain>
    </source>
</reference>
<proteinExistence type="predicted"/>
<accession>A0A1B7NW32</accession>
<name>A0A1B7NW32_9EURO</name>
<dbReference type="InterPro" id="IPR001394">
    <property type="entry name" value="Peptidase_C19_UCH"/>
</dbReference>
<evidence type="ECO:0000313" key="3">
    <source>
        <dbReference type="EMBL" id="OAX80969.1"/>
    </source>
</evidence>
<gene>
    <name evidence="3" type="ORF">ACJ72_04689</name>
</gene>
<dbReference type="PROSITE" id="PS50235">
    <property type="entry name" value="USP_3"/>
    <property type="match status" value="1"/>
</dbReference>
<dbReference type="AlphaFoldDB" id="A0A1B7NW32"/>
<dbReference type="Gene3D" id="3.90.70.10">
    <property type="entry name" value="Cysteine proteinases"/>
    <property type="match status" value="1"/>
</dbReference>
<dbReference type="InterPro" id="IPR038765">
    <property type="entry name" value="Papain-like_cys_pep_sf"/>
</dbReference>
<keyword evidence="4" id="KW-1185">Reference proteome</keyword>
<dbReference type="EMBL" id="LGUA01000576">
    <property type="protein sequence ID" value="OAX80969.1"/>
    <property type="molecule type" value="Genomic_DNA"/>
</dbReference>
<dbReference type="CDD" id="cd02257">
    <property type="entry name" value="Peptidase_C19"/>
    <property type="match status" value="1"/>
</dbReference>
<dbReference type="InterPro" id="IPR028889">
    <property type="entry name" value="USP"/>
</dbReference>
<feature type="domain" description="USP" evidence="2">
    <location>
        <begin position="1"/>
        <end position="116"/>
    </location>
</feature>
<protein>
    <recommendedName>
        <fullName evidence="2">USP domain-containing protein</fullName>
    </recommendedName>
</protein>
<dbReference type="Proteomes" id="UP000091918">
    <property type="component" value="Unassembled WGS sequence"/>
</dbReference>
<evidence type="ECO:0000259" key="2">
    <source>
        <dbReference type="PROSITE" id="PS50235"/>
    </source>
</evidence>
<dbReference type="GO" id="GO:0016579">
    <property type="term" value="P:protein deubiquitination"/>
    <property type="evidence" value="ECO:0007669"/>
    <property type="project" value="InterPro"/>
</dbReference>
<evidence type="ECO:0000256" key="1">
    <source>
        <dbReference type="SAM" id="MobiDB-lite"/>
    </source>
</evidence>
<dbReference type="Pfam" id="PF00443">
    <property type="entry name" value="UCH"/>
    <property type="match status" value="1"/>
</dbReference>
<feature type="region of interest" description="Disordered" evidence="1">
    <location>
        <begin position="131"/>
        <end position="189"/>
    </location>
</feature>
<dbReference type="SUPFAM" id="SSF54001">
    <property type="entry name" value="Cysteine proteinases"/>
    <property type="match status" value="1"/>
</dbReference>
<sequence length="230" mass="26499">MGSDLVGYKQDNPRMIRRRTSESFTNVPFRDKLDLTSHYDAPGGSTEETLRHRLVTVIDHAGWDLDEWHFVTFAQNPSGQWVEINDENITAVDFEEVARGNRKCYEPPYLHTFLFYSTLRVTTSELRFRPHKPFHYPKKKPGEMEGPNKTVPGDAEQPDSSFHEIDKSPPSLRNEPVNQPHHESPSVSTKRISEFIQAPNNVFQIATSDMKLEGTFQSRVKRSYKCHALP</sequence>
<evidence type="ECO:0000313" key="4">
    <source>
        <dbReference type="Proteomes" id="UP000091918"/>
    </source>
</evidence>
<comment type="caution">
    <text evidence="3">The sequence shown here is derived from an EMBL/GenBank/DDBJ whole genome shotgun (WGS) entry which is preliminary data.</text>
</comment>
<organism evidence="3 4">
    <name type="scientific">Emergomyces africanus</name>
    <dbReference type="NCBI Taxonomy" id="1955775"/>
    <lineage>
        <taxon>Eukaryota</taxon>
        <taxon>Fungi</taxon>
        <taxon>Dikarya</taxon>
        <taxon>Ascomycota</taxon>
        <taxon>Pezizomycotina</taxon>
        <taxon>Eurotiomycetes</taxon>
        <taxon>Eurotiomycetidae</taxon>
        <taxon>Onygenales</taxon>
        <taxon>Ajellomycetaceae</taxon>
        <taxon>Emergomyces</taxon>
    </lineage>
</organism>